<feature type="domain" description="Zn(2)-C6 fungal-type" evidence="8">
    <location>
        <begin position="6"/>
        <end position="38"/>
    </location>
</feature>
<evidence type="ECO:0000256" key="3">
    <source>
        <dbReference type="ARBA" id="ARBA00023015"/>
    </source>
</evidence>
<feature type="compositionally biased region" description="Basic and acidic residues" evidence="7">
    <location>
        <begin position="88"/>
        <end position="105"/>
    </location>
</feature>
<dbReference type="GO" id="GO:0006351">
    <property type="term" value="P:DNA-templated transcription"/>
    <property type="evidence" value="ECO:0007669"/>
    <property type="project" value="InterPro"/>
</dbReference>
<dbReference type="PROSITE" id="PS00463">
    <property type="entry name" value="ZN2_CY6_FUNGAL_1"/>
    <property type="match status" value="1"/>
</dbReference>
<keyword evidence="2" id="KW-0479">Metal-binding</keyword>
<dbReference type="InterPro" id="IPR036864">
    <property type="entry name" value="Zn2-C6_fun-type_DNA-bd_sf"/>
</dbReference>
<feature type="compositionally biased region" description="Basic residues" evidence="7">
    <location>
        <begin position="44"/>
        <end position="53"/>
    </location>
</feature>
<dbReference type="SMART" id="SM00906">
    <property type="entry name" value="Fungal_trans"/>
    <property type="match status" value="1"/>
</dbReference>
<organism evidence="9 10">
    <name type="scientific">Kwoniella dendrophila CBS 6074</name>
    <dbReference type="NCBI Taxonomy" id="1295534"/>
    <lineage>
        <taxon>Eukaryota</taxon>
        <taxon>Fungi</taxon>
        <taxon>Dikarya</taxon>
        <taxon>Basidiomycota</taxon>
        <taxon>Agaricomycotina</taxon>
        <taxon>Tremellomycetes</taxon>
        <taxon>Tremellales</taxon>
        <taxon>Cryptococcaceae</taxon>
        <taxon>Kwoniella</taxon>
    </lineage>
</organism>
<evidence type="ECO:0000256" key="4">
    <source>
        <dbReference type="ARBA" id="ARBA00023125"/>
    </source>
</evidence>
<feature type="compositionally biased region" description="Polar residues" evidence="7">
    <location>
        <begin position="668"/>
        <end position="679"/>
    </location>
</feature>
<evidence type="ECO:0000256" key="5">
    <source>
        <dbReference type="ARBA" id="ARBA00023163"/>
    </source>
</evidence>
<reference evidence="9 10" key="1">
    <citation type="submission" date="2024-01" db="EMBL/GenBank/DDBJ databases">
        <title>Comparative genomics of Cryptococcus and Kwoniella reveals pathogenesis evolution and contrasting modes of karyotype evolution via chromosome fusion or intercentromeric recombination.</title>
        <authorList>
            <person name="Coelho M.A."/>
            <person name="David-Palma M."/>
            <person name="Shea T."/>
            <person name="Bowers K."/>
            <person name="McGinley-Smith S."/>
            <person name="Mohammad A.W."/>
            <person name="Gnirke A."/>
            <person name="Yurkov A.M."/>
            <person name="Nowrousian M."/>
            <person name="Sun S."/>
            <person name="Cuomo C.A."/>
            <person name="Heitman J."/>
        </authorList>
    </citation>
    <scope>NUCLEOTIDE SEQUENCE [LARGE SCALE GENOMIC DNA]</scope>
    <source>
        <strain evidence="9 10">CBS 6074</strain>
    </source>
</reference>
<dbReference type="GO" id="GO:0000976">
    <property type="term" value="F:transcription cis-regulatory region binding"/>
    <property type="evidence" value="ECO:0007669"/>
    <property type="project" value="TreeGrafter"/>
</dbReference>
<dbReference type="GO" id="GO:0008270">
    <property type="term" value="F:zinc ion binding"/>
    <property type="evidence" value="ECO:0007669"/>
    <property type="project" value="InterPro"/>
</dbReference>
<dbReference type="Pfam" id="PF00172">
    <property type="entry name" value="Zn_clus"/>
    <property type="match status" value="1"/>
</dbReference>
<evidence type="ECO:0000256" key="7">
    <source>
        <dbReference type="SAM" id="MobiDB-lite"/>
    </source>
</evidence>
<feature type="region of interest" description="Disordered" evidence="7">
    <location>
        <begin position="146"/>
        <end position="179"/>
    </location>
</feature>
<keyword evidence="10" id="KW-1185">Reference proteome</keyword>
<dbReference type="GO" id="GO:0000981">
    <property type="term" value="F:DNA-binding transcription factor activity, RNA polymerase II-specific"/>
    <property type="evidence" value="ECO:0007669"/>
    <property type="project" value="InterPro"/>
</dbReference>
<evidence type="ECO:0000313" key="9">
    <source>
        <dbReference type="EMBL" id="WWC89321.1"/>
    </source>
</evidence>
<keyword evidence="6" id="KW-0539">Nucleus</keyword>
<protein>
    <recommendedName>
        <fullName evidence="8">Zn(2)-C6 fungal-type domain-containing protein</fullName>
    </recommendedName>
</protein>
<keyword evidence="3" id="KW-0805">Transcription regulation</keyword>
<evidence type="ECO:0000256" key="1">
    <source>
        <dbReference type="ARBA" id="ARBA00004123"/>
    </source>
</evidence>
<feature type="region of interest" description="Disordered" evidence="7">
    <location>
        <begin position="663"/>
        <end position="688"/>
    </location>
</feature>
<dbReference type="RefSeq" id="XP_066076084.1">
    <property type="nucleotide sequence ID" value="XM_066219987.1"/>
</dbReference>
<dbReference type="CDD" id="cd12148">
    <property type="entry name" value="fungal_TF_MHR"/>
    <property type="match status" value="1"/>
</dbReference>
<dbReference type="AlphaFoldDB" id="A0AAX4JV65"/>
<feature type="region of interest" description="Disordered" evidence="7">
    <location>
        <begin position="44"/>
        <end position="133"/>
    </location>
</feature>
<dbReference type="GO" id="GO:0005634">
    <property type="term" value="C:nucleus"/>
    <property type="evidence" value="ECO:0007669"/>
    <property type="project" value="UniProtKB-SubCell"/>
</dbReference>
<keyword evidence="5" id="KW-0804">Transcription</keyword>
<gene>
    <name evidence="9" type="ORF">L201_004242</name>
</gene>
<feature type="compositionally biased region" description="Low complexity" evidence="7">
    <location>
        <begin position="165"/>
        <end position="176"/>
    </location>
</feature>
<dbReference type="Pfam" id="PF04082">
    <property type="entry name" value="Fungal_trans"/>
    <property type="match status" value="1"/>
</dbReference>
<dbReference type="CDD" id="cd00067">
    <property type="entry name" value="GAL4"/>
    <property type="match status" value="1"/>
</dbReference>
<dbReference type="GeneID" id="91094912"/>
<comment type="subcellular location">
    <subcellularLocation>
        <location evidence="1">Nucleus</location>
    </subcellularLocation>
</comment>
<accession>A0AAX4JV65</accession>
<name>A0AAX4JV65_9TREE</name>
<dbReference type="InterPro" id="IPR007219">
    <property type="entry name" value="XnlR_reg_dom"/>
</dbReference>
<dbReference type="SUPFAM" id="SSF57701">
    <property type="entry name" value="Zn2/Cys6 DNA-binding domain"/>
    <property type="match status" value="1"/>
</dbReference>
<evidence type="ECO:0000259" key="8">
    <source>
        <dbReference type="PROSITE" id="PS50048"/>
    </source>
</evidence>
<evidence type="ECO:0000256" key="6">
    <source>
        <dbReference type="ARBA" id="ARBA00023242"/>
    </source>
</evidence>
<dbReference type="Gene3D" id="4.10.240.10">
    <property type="entry name" value="Zn(2)-C6 fungal-type DNA-binding domain"/>
    <property type="match status" value="1"/>
</dbReference>
<sequence>MPAVTACLACRALKAKCRREDVTESCLRCSRLEIPCETVPRKLGRRLGSKNRPKSISGSTSSPPSHDTPSSSVKRPRLSVKSPTPTSNRHEMYREYGDETPREGCTRQPTPLSTHQHRHQGDHLGGSSSSQPFSNMLNVLAKVADEMPPNQVPPTSVEHENNPYSSPETSMSISMSNPSPYTTTFDKKKFLNMYRQASRSLDPDPYMGMAVLEQGLDELLYIDPEERQTRILPGEEIVYSRVDQPRRDLLDEWDVLTVGLLSEDEVNDLLEVYWERCNPIIKLLDPSIYTLNYIRATSCTLLATILQVSAQCLPVSRHSSSLVARLDQHLEHLFKEILKRGLQSLEICQALVICSTYMQASKQHQTWQFISQAISMAIELRLDVNASPAWHTTEPMHLHLRPHVKRRNIQRFWMCLSEWDKRLAFIRGRRPVLRDTMLTSSTSLRSWWSEPGAIDCDVMTCATISLRGPIGTVQRNVQRALATDRLISFEDHLAIVDGEMETWRLEWYSRLTREDQHRIEHDIRASRFVLLMTPYDNRLGNEGMPAIARDECLIAALDVCKTAIPLLGGRELALPVHNVTAARLYLLGYTSLCALRIMDVISRSRDENRPNMEEELFHLSILSALADRLCRLNVHQNIALIASVLGRRLLKACRKMVNRTLTRDAPISNPNKQHQSGPSTGIGNGTGFINNLNSNHEDMVVTALPPAPQFVNDSDPALTDSHGTNFGPQDFEFSFDFAHLPNVNMGDLLTYFDGNDYLGSSFAL</sequence>
<dbReference type="InterPro" id="IPR001138">
    <property type="entry name" value="Zn2Cys6_DnaBD"/>
</dbReference>
<keyword evidence="4" id="KW-0238">DNA-binding</keyword>
<dbReference type="PROSITE" id="PS50048">
    <property type="entry name" value="ZN2_CY6_FUNGAL_2"/>
    <property type="match status" value="1"/>
</dbReference>
<dbReference type="Proteomes" id="UP001355207">
    <property type="component" value="Chromosome 5"/>
</dbReference>
<feature type="compositionally biased region" description="Low complexity" evidence="7">
    <location>
        <begin position="54"/>
        <end position="72"/>
    </location>
</feature>
<dbReference type="PANTHER" id="PTHR31845:SF19">
    <property type="entry name" value="TRANSCRIPTION FACTOR DOMAIN-CONTAINING PROTEIN"/>
    <property type="match status" value="1"/>
</dbReference>
<dbReference type="EMBL" id="CP144102">
    <property type="protein sequence ID" value="WWC89321.1"/>
    <property type="molecule type" value="Genomic_DNA"/>
</dbReference>
<dbReference type="PANTHER" id="PTHR31845">
    <property type="entry name" value="FINGER DOMAIN PROTEIN, PUTATIVE-RELATED"/>
    <property type="match status" value="1"/>
</dbReference>
<dbReference type="InterPro" id="IPR051089">
    <property type="entry name" value="prtT"/>
</dbReference>
<evidence type="ECO:0000256" key="2">
    <source>
        <dbReference type="ARBA" id="ARBA00022723"/>
    </source>
</evidence>
<proteinExistence type="predicted"/>
<dbReference type="SMART" id="SM00066">
    <property type="entry name" value="GAL4"/>
    <property type="match status" value="1"/>
</dbReference>
<evidence type="ECO:0000313" key="10">
    <source>
        <dbReference type="Proteomes" id="UP001355207"/>
    </source>
</evidence>